<dbReference type="SMART" id="SM00829">
    <property type="entry name" value="PKS_ER"/>
    <property type="match status" value="1"/>
</dbReference>
<organism evidence="3 4">
    <name type="scientific">Paenibacillus rhizosphaerae</name>
    <dbReference type="NCBI Taxonomy" id="297318"/>
    <lineage>
        <taxon>Bacteria</taxon>
        <taxon>Bacillati</taxon>
        <taxon>Bacillota</taxon>
        <taxon>Bacilli</taxon>
        <taxon>Bacillales</taxon>
        <taxon>Paenibacillaceae</taxon>
        <taxon>Paenibacillus</taxon>
    </lineage>
</organism>
<dbReference type="Proteomes" id="UP000187172">
    <property type="component" value="Unassembled WGS sequence"/>
</dbReference>
<keyword evidence="4" id="KW-1185">Reference proteome</keyword>
<evidence type="ECO:0000313" key="4">
    <source>
        <dbReference type="Proteomes" id="UP000187172"/>
    </source>
</evidence>
<dbReference type="InterPro" id="IPR020843">
    <property type="entry name" value="ER"/>
</dbReference>
<dbReference type="InterPro" id="IPR011032">
    <property type="entry name" value="GroES-like_sf"/>
</dbReference>
<evidence type="ECO:0000259" key="2">
    <source>
        <dbReference type="SMART" id="SM00829"/>
    </source>
</evidence>
<comment type="caution">
    <text evidence="3">The sequence shown here is derived from an EMBL/GenBank/DDBJ whole genome shotgun (WGS) entry which is preliminary data.</text>
</comment>
<dbReference type="Pfam" id="PF00107">
    <property type="entry name" value="ADH_zinc_N"/>
    <property type="match status" value="1"/>
</dbReference>
<dbReference type="EMBL" id="MRTP01000007">
    <property type="protein sequence ID" value="OMF52285.1"/>
    <property type="molecule type" value="Genomic_DNA"/>
</dbReference>
<dbReference type="Gene3D" id="3.90.180.10">
    <property type="entry name" value="Medium-chain alcohol dehydrogenases, catalytic domain"/>
    <property type="match status" value="1"/>
</dbReference>
<name>A0A1R1EKE0_9BACL</name>
<dbReference type="PANTHER" id="PTHR45033:SF3">
    <property type="entry name" value="DEHYDROGENASE, PUTATIVE (AFU_ORTHOLOGUE AFUA_2G13270)-RELATED"/>
    <property type="match status" value="1"/>
</dbReference>
<sequence length="329" mass="34937">MRAAIHHGRSGLDGLRVSDAETKQPSPGEIRVRVKTAGLNHRDLFLMKGRRAADAPLILGSDGAGVIDAVGEGVAGLTAGTEVIIHPTIGWDRTEAVPVVPQILGGPTDGTFAETVVIPADNAFRKPTYLTWEEAGVLPLSALTAYRALFTRAQIKAGEHVLIPGIGGGVATCAMLMAQAAGAVVSVTSRSEAKLEEARRYAVRGAFASNGDWNEGLQGEKVDVILDSIGPATFSKYLEVIKPNGRIVSFGASSGDTVEVPLRALFFPQLSWIGTSMGSREEFGEMLRFMEGHAIRPLIDRMYPLDEAPAAFRRMTAGEQFGNIGLCIG</sequence>
<proteinExistence type="predicted"/>
<evidence type="ECO:0000256" key="1">
    <source>
        <dbReference type="SAM" id="MobiDB-lite"/>
    </source>
</evidence>
<accession>A0A1R1EKE0</accession>
<dbReference type="InterPro" id="IPR052711">
    <property type="entry name" value="Zinc_ADH-like"/>
</dbReference>
<protein>
    <submittedName>
        <fullName evidence="3">Alcohol dehydrogenase</fullName>
    </submittedName>
</protein>
<dbReference type="Pfam" id="PF08240">
    <property type="entry name" value="ADH_N"/>
    <property type="match status" value="1"/>
</dbReference>
<reference evidence="3 4" key="1">
    <citation type="submission" date="2016-11" db="EMBL/GenBank/DDBJ databases">
        <title>Paenibacillus species isolates.</title>
        <authorList>
            <person name="Beno S.M."/>
        </authorList>
    </citation>
    <scope>NUCLEOTIDE SEQUENCE [LARGE SCALE GENOMIC DNA]</scope>
    <source>
        <strain evidence="3 4">FSL R5-0378</strain>
    </source>
</reference>
<feature type="region of interest" description="Disordered" evidence="1">
    <location>
        <begin position="1"/>
        <end position="26"/>
    </location>
</feature>
<dbReference type="InterPro" id="IPR013154">
    <property type="entry name" value="ADH-like_N"/>
</dbReference>
<dbReference type="SUPFAM" id="SSF51735">
    <property type="entry name" value="NAD(P)-binding Rossmann-fold domains"/>
    <property type="match status" value="1"/>
</dbReference>
<dbReference type="Gene3D" id="3.40.50.720">
    <property type="entry name" value="NAD(P)-binding Rossmann-like Domain"/>
    <property type="match status" value="1"/>
</dbReference>
<dbReference type="InterPro" id="IPR013149">
    <property type="entry name" value="ADH-like_C"/>
</dbReference>
<dbReference type="PANTHER" id="PTHR45033">
    <property type="match status" value="1"/>
</dbReference>
<dbReference type="RefSeq" id="WP_076173107.1">
    <property type="nucleotide sequence ID" value="NZ_MRTP01000007.1"/>
</dbReference>
<dbReference type="STRING" id="297318.BK138_22880"/>
<evidence type="ECO:0000313" key="3">
    <source>
        <dbReference type="EMBL" id="OMF52285.1"/>
    </source>
</evidence>
<dbReference type="AlphaFoldDB" id="A0A1R1EKE0"/>
<dbReference type="GO" id="GO:0016491">
    <property type="term" value="F:oxidoreductase activity"/>
    <property type="evidence" value="ECO:0007669"/>
    <property type="project" value="InterPro"/>
</dbReference>
<gene>
    <name evidence="3" type="ORF">BK138_22880</name>
</gene>
<dbReference type="InterPro" id="IPR036291">
    <property type="entry name" value="NAD(P)-bd_dom_sf"/>
</dbReference>
<dbReference type="SUPFAM" id="SSF50129">
    <property type="entry name" value="GroES-like"/>
    <property type="match status" value="1"/>
</dbReference>
<feature type="domain" description="Enoyl reductase (ER)" evidence="2">
    <location>
        <begin position="10"/>
        <end position="326"/>
    </location>
</feature>